<sequence>MVEVLEKMIQRIKVQQTLVNTQGVAQLRLEDEVKPINIDEEQDQV</sequence>
<evidence type="ECO:0000313" key="2">
    <source>
        <dbReference type="Proteomes" id="UP000008839"/>
    </source>
</evidence>
<accession>A0A7U3XZY0</accession>
<name>A0A7U3XZY0_ACIBC</name>
<proteinExistence type="predicted"/>
<evidence type="ECO:0000313" key="1">
    <source>
        <dbReference type="EMBL" id="ACC56965.1"/>
    </source>
</evidence>
<dbReference type="AlphaFoldDB" id="A0A7U3XZY0"/>
<dbReference type="Proteomes" id="UP000008839">
    <property type="component" value="Chromosome"/>
</dbReference>
<organism evidence="1 2">
    <name type="scientific">Acinetobacter baumannii (strain ACICU)</name>
    <dbReference type="NCBI Taxonomy" id="405416"/>
    <lineage>
        <taxon>Bacteria</taxon>
        <taxon>Pseudomonadati</taxon>
        <taxon>Pseudomonadota</taxon>
        <taxon>Gammaproteobacteria</taxon>
        <taxon>Moraxellales</taxon>
        <taxon>Moraxellaceae</taxon>
        <taxon>Acinetobacter</taxon>
        <taxon>Acinetobacter calcoaceticus/baumannii complex</taxon>
    </lineage>
</organism>
<dbReference type="EMBL" id="CP000863">
    <property type="protein sequence ID" value="ACC56965.1"/>
    <property type="molecule type" value="Genomic_DNA"/>
</dbReference>
<protein>
    <submittedName>
        <fullName evidence="1">Adenylate or guanylate cyclase</fullName>
    </submittedName>
</protein>
<reference evidence="1 2" key="1">
    <citation type="journal article" date="2008" name="Antimicrob. Agents Chemother.">
        <title>Whole-genome pyrosequencing of an epidemic multidrug-resistant Acinetobacter baumannii strain belonging to the European clone II group.</title>
        <authorList>
            <person name="Iacono M."/>
            <person name="Villa L."/>
            <person name="Fortini D."/>
            <person name="Bordoni R."/>
            <person name="Imperi F."/>
            <person name="Bonnal R.J."/>
            <person name="Sicheritz-Ponten T."/>
            <person name="De Bellis G."/>
            <person name="Visca P."/>
            <person name="Cassone A."/>
            <person name="Carattoli A."/>
        </authorList>
    </citation>
    <scope>NUCLEOTIDE SEQUENCE [LARGE SCALE GENOMIC DNA]</scope>
    <source>
        <strain evidence="1 2">ACICU</strain>
    </source>
</reference>
<gene>
    <name evidence="1" type="ordered locus">ACICU_01653</name>
</gene>
<dbReference type="KEGG" id="abc:ACICU_01653"/>